<organism evidence="1">
    <name type="scientific">bioreactor metagenome</name>
    <dbReference type="NCBI Taxonomy" id="1076179"/>
    <lineage>
        <taxon>unclassified sequences</taxon>
        <taxon>metagenomes</taxon>
        <taxon>ecological metagenomes</taxon>
    </lineage>
</organism>
<protein>
    <submittedName>
        <fullName evidence="1">Uncharacterized protein</fullName>
    </submittedName>
</protein>
<reference evidence="1" key="1">
    <citation type="submission" date="2019-08" db="EMBL/GenBank/DDBJ databases">
        <authorList>
            <person name="Kucharzyk K."/>
            <person name="Murdoch R.W."/>
            <person name="Higgins S."/>
            <person name="Loffler F."/>
        </authorList>
    </citation>
    <scope>NUCLEOTIDE SEQUENCE</scope>
</reference>
<evidence type="ECO:0000313" key="1">
    <source>
        <dbReference type="EMBL" id="MPN00629.1"/>
    </source>
</evidence>
<sequence length="82" mass="9322">MSLYGLFADKQLVGNFLVVLALTNQTKYIQLSFCQFGEQVLLITLLAAELLYQACCHSRVKHSLPLYRFTDHLSQIIGVNIF</sequence>
<name>A0A645EHK3_9ZZZZ</name>
<proteinExistence type="predicted"/>
<accession>A0A645EHK3</accession>
<dbReference type="AlphaFoldDB" id="A0A645EHK3"/>
<dbReference type="EMBL" id="VSSQ01046662">
    <property type="protein sequence ID" value="MPN00629.1"/>
    <property type="molecule type" value="Genomic_DNA"/>
</dbReference>
<comment type="caution">
    <text evidence="1">The sequence shown here is derived from an EMBL/GenBank/DDBJ whole genome shotgun (WGS) entry which is preliminary data.</text>
</comment>
<gene>
    <name evidence="1" type="ORF">SDC9_147825</name>
</gene>